<feature type="transmembrane region" description="Helical" evidence="15">
    <location>
        <begin position="359"/>
        <end position="378"/>
    </location>
</feature>
<keyword evidence="5" id="KW-0808">Transferase</keyword>
<dbReference type="GO" id="GO:0012505">
    <property type="term" value="C:endomembrane system"/>
    <property type="evidence" value="ECO:0007669"/>
    <property type="project" value="UniProtKB-SubCell"/>
</dbReference>
<keyword evidence="8" id="KW-0732">Signal</keyword>
<dbReference type="Pfam" id="PF11145">
    <property type="entry name" value="DUF2921"/>
    <property type="match status" value="1"/>
</dbReference>
<sequence>MVDQIKKQLIMIMMAFILSCTVFIIASVEPLDSYQVAKYAKLYSSFTGKSENSTTSILSQIYPEINQQLYIGKWFVNGKLDNFDNSEGRARLSIGYDHKKLSFKLNLFDGVWESNTLMVFVAQGVSFNENLHIAAHEGNITVKYHGKKTYCEGMDYIKFEKLDNQYHMKGSIISSICQFNIKFDLYECNLEIQKKPIVTYSLFVSLLSILLIFALASHIQECSLSESYARKTSPVMLAILASSEFEQCMWHFTKSFSSHFTFDYFMLASFWNLTVFIIIHGRLMVIVWKANNAPYDEESSDEFRVIFGKYETKLIVIMFFIVSFSAISWIFRGVLIIIFQSFLWPQIYKNAADGTKQSISTFTLTIIILTKILIFIYFNGNAFNFLVYEPQPVLCCLFCIHLLTQFFIILLQSTDLGPGFIFPKFLLPNRYSYFRTIEEEKKIVCEDADCIICMTPLNLPQNWGLEISNVAPTMHSPCGHRFHRDCLSKWIKIKMDCPTCRGLLPEIN</sequence>
<dbReference type="InterPro" id="IPR050731">
    <property type="entry name" value="HRD1_E3_ubiq-ligases"/>
</dbReference>
<evidence type="ECO:0000256" key="13">
    <source>
        <dbReference type="ARBA" id="ARBA00023136"/>
    </source>
</evidence>
<evidence type="ECO:0000256" key="14">
    <source>
        <dbReference type="PROSITE-ProRule" id="PRU00175"/>
    </source>
</evidence>
<dbReference type="InterPro" id="IPR021319">
    <property type="entry name" value="DUF2921"/>
</dbReference>
<keyword evidence="9 14" id="KW-0863">Zinc-finger</keyword>
<evidence type="ECO:0000256" key="5">
    <source>
        <dbReference type="ARBA" id="ARBA00022679"/>
    </source>
</evidence>
<dbReference type="PROSITE" id="PS50089">
    <property type="entry name" value="ZF_RING_2"/>
    <property type="match status" value="1"/>
</dbReference>
<dbReference type="GO" id="GO:0008270">
    <property type="term" value="F:zinc ion binding"/>
    <property type="evidence" value="ECO:0007669"/>
    <property type="project" value="UniProtKB-KW"/>
</dbReference>
<comment type="caution">
    <text evidence="17">The sequence shown here is derived from an EMBL/GenBank/DDBJ whole genome shotgun (WGS) entry which is preliminary data.</text>
</comment>
<evidence type="ECO:0000256" key="3">
    <source>
        <dbReference type="ARBA" id="ARBA00004906"/>
    </source>
</evidence>
<dbReference type="GO" id="GO:0043161">
    <property type="term" value="P:proteasome-mediated ubiquitin-dependent protein catabolic process"/>
    <property type="evidence" value="ECO:0007669"/>
    <property type="project" value="TreeGrafter"/>
</dbReference>
<feature type="transmembrane region" description="Helical" evidence="15">
    <location>
        <begin position="197"/>
        <end position="216"/>
    </location>
</feature>
<keyword evidence="18" id="KW-1185">Reference proteome</keyword>
<feature type="transmembrane region" description="Helical" evidence="15">
    <location>
        <begin position="314"/>
        <end position="339"/>
    </location>
</feature>
<accession>A0AAU9J2Q6</accession>
<keyword evidence="13 15" id="KW-0472">Membrane</keyword>
<dbReference type="GO" id="GO:0061630">
    <property type="term" value="F:ubiquitin protein ligase activity"/>
    <property type="evidence" value="ECO:0007669"/>
    <property type="project" value="UniProtKB-EC"/>
</dbReference>
<comment type="subcellular location">
    <subcellularLocation>
        <location evidence="2">Endomembrane system</location>
        <topology evidence="2">Multi-pass membrane protein</topology>
    </subcellularLocation>
</comment>
<evidence type="ECO:0000256" key="7">
    <source>
        <dbReference type="ARBA" id="ARBA00022723"/>
    </source>
</evidence>
<evidence type="ECO:0000256" key="4">
    <source>
        <dbReference type="ARBA" id="ARBA00012483"/>
    </source>
</evidence>
<dbReference type="SUPFAM" id="SSF57850">
    <property type="entry name" value="RING/U-box"/>
    <property type="match status" value="1"/>
</dbReference>
<feature type="domain" description="RING-type" evidence="16">
    <location>
        <begin position="450"/>
        <end position="501"/>
    </location>
</feature>
<gene>
    <name evidence="17" type="ORF">BSTOLATCC_MIC12712</name>
</gene>
<comment type="catalytic activity">
    <reaction evidence="1">
        <text>S-ubiquitinyl-[E2 ubiquitin-conjugating enzyme]-L-cysteine + [acceptor protein]-L-lysine = [E2 ubiquitin-conjugating enzyme]-L-cysteine + N(6)-ubiquitinyl-[acceptor protein]-L-lysine.</text>
        <dbReference type="EC" id="2.3.2.27"/>
    </reaction>
</comment>
<dbReference type="AlphaFoldDB" id="A0AAU9J2Q6"/>
<evidence type="ECO:0000256" key="1">
    <source>
        <dbReference type="ARBA" id="ARBA00000900"/>
    </source>
</evidence>
<dbReference type="SMART" id="SM00184">
    <property type="entry name" value="RING"/>
    <property type="match status" value="1"/>
</dbReference>
<evidence type="ECO:0000256" key="15">
    <source>
        <dbReference type="SAM" id="Phobius"/>
    </source>
</evidence>
<evidence type="ECO:0000256" key="8">
    <source>
        <dbReference type="ARBA" id="ARBA00022729"/>
    </source>
</evidence>
<organism evidence="17 18">
    <name type="scientific">Blepharisma stoltei</name>
    <dbReference type="NCBI Taxonomy" id="1481888"/>
    <lineage>
        <taxon>Eukaryota</taxon>
        <taxon>Sar</taxon>
        <taxon>Alveolata</taxon>
        <taxon>Ciliophora</taxon>
        <taxon>Postciliodesmatophora</taxon>
        <taxon>Heterotrichea</taxon>
        <taxon>Heterotrichida</taxon>
        <taxon>Blepharismidae</taxon>
        <taxon>Blepharisma</taxon>
    </lineage>
</organism>
<feature type="transmembrane region" description="Helical" evidence="15">
    <location>
        <begin position="390"/>
        <end position="411"/>
    </location>
</feature>
<evidence type="ECO:0000256" key="11">
    <source>
        <dbReference type="ARBA" id="ARBA00022833"/>
    </source>
</evidence>
<reference evidence="17" key="1">
    <citation type="submission" date="2021-09" db="EMBL/GenBank/DDBJ databases">
        <authorList>
            <consortium name="AG Swart"/>
            <person name="Singh M."/>
            <person name="Singh A."/>
            <person name="Seah K."/>
            <person name="Emmerich C."/>
        </authorList>
    </citation>
    <scope>NUCLEOTIDE SEQUENCE</scope>
    <source>
        <strain evidence="17">ATCC30299</strain>
    </source>
</reference>
<protein>
    <recommendedName>
        <fullName evidence="4">RING-type E3 ubiquitin transferase</fullName>
        <ecNumber evidence="4">2.3.2.27</ecNumber>
    </recommendedName>
</protein>
<dbReference type="Proteomes" id="UP001162131">
    <property type="component" value="Unassembled WGS sequence"/>
</dbReference>
<evidence type="ECO:0000256" key="6">
    <source>
        <dbReference type="ARBA" id="ARBA00022692"/>
    </source>
</evidence>
<evidence type="ECO:0000313" key="17">
    <source>
        <dbReference type="EMBL" id="CAG9314934.1"/>
    </source>
</evidence>
<dbReference type="InterPro" id="IPR013083">
    <property type="entry name" value="Znf_RING/FYVE/PHD"/>
</dbReference>
<dbReference type="Gene3D" id="3.30.40.10">
    <property type="entry name" value="Zinc/RING finger domain, C3HC4 (zinc finger)"/>
    <property type="match status" value="1"/>
</dbReference>
<keyword evidence="7" id="KW-0479">Metal-binding</keyword>
<evidence type="ECO:0000313" key="18">
    <source>
        <dbReference type="Proteomes" id="UP001162131"/>
    </source>
</evidence>
<keyword evidence="10" id="KW-0833">Ubl conjugation pathway</keyword>
<dbReference type="PROSITE" id="PS51257">
    <property type="entry name" value="PROKAR_LIPOPROTEIN"/>
    <property type="match status" value="1"/>
</dbReference>
<name>A0AAU9J2Q6_9CILI</name>
<dbReference type="InterPro" id="IPR001841">
    <property type="entry name" value="Znf_RING"/>
</dbReference>
<dbReference type="EC" id="2.3.2.27" evidence="4"/>
<keyword evidence="6 15" id="KW-0812">Transmembrane</keyword>
<dbReference type="EMBL" id="CAJZBQ010000013">
    <property type="protein sequence ID" value="CAG9314934.1"/>
    <property type="molecule type" value="Genomic_DNA"/>
</dbReference>
<evidence type="ECO:0000256" key="2">
    <source>
        <dbReference type="ARBA" id="ARBA00004127"/>
    </source>
</evidence>
<evidence type="ECO:0000256" key="12">
    <source>
        <dbReference type="ARBA" id="ARBA00022989"/>
    </source>
</evidence>
<feature type="transmembrane region" description="Helical" evidence="15">
    <location>
        <begin position="264"/>
        <end position="288"/>
    </location>
</feature>
<proteinExistence type="predicted"/>
<dbReference type="PANTHER" id="PTHR22763">
    <property type="entry name" value="RING ZINC FINGER PROTEIN"/>
    <property type="match status" value="1"/>
</dbReference>
<keyword evidence="12 15" id="KW-1133">Transmembrane helix</keyword>
<keyword evidence="11" id="KW-0862">Zinc</keyword>
<dbReference type="PANTHER" id="PTHR22763:SF162">
    <property type="entry name" value="TRANSMEMBRANE E3 UBIQUITIN-PROTEIN LIGASE 1"/>
    <property type="match status" value="1"/>
</dbReference>
<evidence type="ECO:0000259" key="16">
    <source>
        <dbReference type="PROSITE" id="PS50089"/>
    </source>
</evidence>
<evidence type="ECO:0000256" key="10">
    <source>
        <dbReference type="ARBA" id="ARBA00022786"/>
    </source>
</evidence>
<evidence type="ECO:0000256" key="9">
    <source>
        <dbReference type="ARBA" id="ARBA00022771"/>
    </source>
</evidence>
<dbReference type="Pfam" id="PF13639">
    <property type="entry name" value="zf-RING_2"/>
    <property type="match status" value="1"/>
</dbReference>
<comment type="pathway">
    <text evidence="3">Protein modification; protein ubiquitination.</text>
</comment>